<keyword evidence="3" id="KW-1185">Reference proteome</keyword>
<gene>
    <name evidence="2" type="ORF">RRG08_043743</name>
</gene>
<feature type="region of interest" description="Disordered" evidence="1">
    <location>
        <begin position="1"/>
        <end position="70"/>
    </location>
</feature>
<accession>A0AAE1DKA5</accession>
<dbReference type="Proteomes" id="UP001283361">
    <property type="component" value="Unassembled WGS sequence"/>
</dbReference>
<proteinExistence type="predicted"/>
<evidence type="ECO:0000313" key="3">
    <source>
        <dbReference type="Proteomes" id="UP001283361"/>
    </source>
</evidence>
<comment type="caution">
    <text evidence="2">The sequence shown here is derived from an EMBL/GenBank/DDBJ whole genome shotgun (WGS) entry which is preliminary data.</text>
</comment>
<reference evidence="2" key="1">
    <citation type="journal article" date="2023" name="G3 (Bethesda)">
        <title>A reference genome for the long-term kleptoplast-retaining sea slug Elysia crispata morphotype clarki.</title>
        <authorList>
            <person name="Eastman K.E."/>
            <person name="Pendleton A.L."/>
            <person name="Shaikh M.A."/>
            <person name="Suttiyut T."/>
            <person name="Ogas R."/>
            <person name="Tomko P."/>
            <person name="Gavelis G."/>
            <person name="Widhalm J.R."/>
            <person name="Wisecaver J.H."/>
        </authorList>
    </citation>
    <scope>NUCLEOTIDE SEQUENCE</scope>
    <source>
        <strain evidence="2">ECLA1</strain>
    </source>
</reference>
<protein>
    <submittedName>
        <fullName evidence="2">Uncharacterized protein</fullName>
    </submittedName>
</protein>
<sequence>MHILITSPRPDDLRPSIPSTRSGYSRMDDALGARSAGLKPCEPGETGPSPVARPLSPYLASGKPGRAPEECVTARWPPSLIISQERTALSGHWANRRSLLLL</sequence>
<dbReference type="AlphaFoldDB" id="A0AAE1DKA5"/>
<evidence type="ECO:0000313" key="2">
    <source>
        <dbReference type="EMBL" id="KAK3772528.1"/>
    </source>
</evidence>
<name>A0AAE1DKA5_9GAST</name>
<evidence type="ECO:0000256" key="1">
    <source>
        <dbReference type="SAM" id="MobiDB-lite"/>
    </source>
</evidence>
<dbReference type="EMBL" id="JAWDGP010003622">
    <property type="protein sequence ID" value="KAK3772528.1"/>
    <property type="molecule type" value="Genomic_DNA"/>
</dbReference>
<organism evidence="2 3">
    <name type="scientific">Elysia crispata</name>
    <name type="common">lettuce slug</name>
    <dbReference type="NCBI Taxonomy" id="231223"/>
    <lineage>
        <taxon>Eukaryota</taxon>
        <taxon>Metazoa</taxon>
        <taxon>Spiralia</taxon>
        <taxon>Lophotrochozoa</taxon>
        <taxon>Mollusca</taxon>
        <taxon>Gastropoda</taxon>
        <taxon>Heterobranchia</taxon>
        <taxon>Euthyneura</taxon>
        <taxon>Panpulmonata</taxon>
        <taxon>Sacoglossa</taxon>
        <taxon>Placobranchoidea</taxon>
        <taxon>Plakobranchidae</taxon>
        <taxon>Elysia</taxon>
    </lineage>
</organism>